<dbReference type="Pfam" id="PF01042">
    <property type="entry name" value="Ribonuc_L-PSP"/>
    <property type="match status" value="1"/>
</dbReference>
<dbReference type="CDD" id="cd06154">
    <property type="entry name" value="YjgF_YER057c_UK114_like_6"/>
    <property type="match status" value="1"/>
</dbReference>
<evidence type="ECO:0000313" key="2">
    <source>
        <dbReference type="Proteomes" id="UP000013167"/>
    </source>
</evidence>
<dbReference type="HOGENOM" id="CLU_100715_5_1_11"/>
<dbReference type="Gene3D" id="3.30.1330.40">
    <property type="entry name" value="RutC-like"/>
    <property type="match status" value="1"/>
</dbReference>
<comment type="caution">
    <text evidence="1">The sequence shown here is derived from an EMBL/GenBank/DDBJ whole genome shotgun (WGS) entry which is preliminary data.</text>
</comment>
<accession>N0E3D7</accession>
<dbReference type="InterPro" id="IPR035959">
    <property type="entry name" value="RutC-like_sf"/>
</dbReference>
<gene>
    <name evidence="1" type="ORF">BN10_920037</name>
</gene>
<dbReference type="InterPro" id="IPR006175">
    <property type="entry name" value="YjgF/YER057c/UK114"/>
</dbReference>
<dbReference type="PANTHER" id="PTHR43857">
    <property type="entry name" value="BLR7761 PROTEIN"/>
    <property type="match status" value="1"/>
</dbReference>
<keyword evidence="2" id="KW-1185">Reference proteome</keyword>
<dbReference type="RefSeq" id="WP_010851234.1">
    <property type="nucleotide sequence ID" value="NZ_HF570956.1"/>
</dbReference>
<dbReference type="EMBL" id="CAIZ01000166">
    <property type="protein sequence ID" value="CCH71407.1"/>
    <property type="molecule type" value="Genomic_DNA"/>
</dbReference>
<proteinExistence type="predicted"/>
<dbReference type="SUPFAM" id="SSF55298">
    <property type="entry name" value="YjgF-like"/>
    <property type="match status" value="1"/>
</dbReference>
<sequence length="129" mass="13778">MDTTRTRASSGSPYEATVGFSRAVRHGQHVIVSGTAPIWPDGHVMPEAGAQARRCWEIALGALAELGGSVSDVVRTRHFLTSVADVDEISDAHGRVFGEVRPASTMVVVAGLVDPRWKVEVELDAILSD</sequence>
<dbReference type="PANTHER" id="PTHR43857:SF1">
    <property type="entry name" value="YJGH FAMILY PROTEIN"/>
    <property type="match status" value="1"/>
</dbReference>
<reference evidence="1 2" key="1">
    <citation type="journal article" date="2013" name="ISME J.">
        <title>A metabolic model for members of the genus Tetrasphaera involved in enhanced biological phosphorus removal.</title>
        <authorList>
            <person name="Kristiansen R."/>
            <person name="Nguyen H.T.T."/>
            <person name="Saunders A.M."/>
            <person name="Nielsen J.L."/>
            <person name="Wimmer R."/>
            <person name="Le V.Q."/>
            <person name="McIlroy S.J."/>
            <person name="Petrovski S."/>
            <person name="Seviour R.J."/>
            <person name="Calteau A."/>
            <person name="Nielsen K.L."/>
            <person name="Nielsen P.H."/>
        </authorList>
    </citation>
    <scope>NUCLEOTIDE SEQUENCE [LARGE SCALE GENOMIC DNA]</scope>
    <source>
        <strain evidence="1 2">Lp2</strain>
    </source>
</reference>
<protein>
    <submittedName>
        <fullName evidence="1">Uncharacterized protein</fullName>
    </submittedName>
</protein>
<dbReference type="STRING" id="1193181.BN10_920037"/>
<dbReference type="AlphaFoldDB" id="N0E3D7"/>
<name>N0E3D7_9MICO</name>
<dbReference type="OrthoDB" id="9799840at2"/>
<organism evidence="1 2">
    <name type="scientific">Phycicoccus elongatus Lp2</name>
    <dbReference type="NCBI Taxonomy" id="1193181"/>
    <lineage>
        <taxon>Bacteria</taxon>
        <taxon>Bacillati</taxon>
        <taxon>Actinomycetota</taxon>
        <taxon>Actinomycetes</taxon>
        <taxon>Micrococcales</taxon>
        <taxon>Intrasporangiaceae</taxon>
        <taxon>Phycicoccus</taxon>
    </lineage>
</organism>
<dbReference type="eggNOG" id="COG0251">
    <property type="taxonomic scope" value="Bacteria"/>
</dbReference>
<dbReference type="Proteomes" id="UP000013167">
    <property type="component" value="Unassembled WGS sequence"/>
</dbReference>
<evidence type="ECO:0000313" key="1">
    <source>
        <dbReference type="EMBL" id="CCH71407.1"/>
    </source>
</evidence>